<evidence type="ECO:0000259" key="1">
    <source>
        <dbReference type="Pfam" id="PF00149"/>
    </source>
</evidence>
<dbReference type="GO" id="GO:0016791">
    <property type="term" value="F:phosphatase activity"/>
    <property type="evidence" value="ECO:0007669"/>
    <property type="project" value="TreeGrafter"/>
</dbReference>
<dbReference type="EMBL" id="NTUS01000026">
    <property type="protein sequence ID" value="PFB08129.1"/>
    <property type="molecule type" value="Genomic_DNA"/>
</dbReference>
<dbReference type="Gene3D" id="3.60.21.10">
    <property type="match status" value="1"/>
</dbReference>
<gene>
    <name evidence="2" type="ORF">CN398_10460</name>
</gene>
<dbReference type="SUPFAM" id="SSF56300">
    <property type="entry name" value="Metallo-dependent phosphatases"/>
    <property type="match status" value="1"/>
</dbReference>
<dbReference type="InterPro" id="IPR029052">
    <property type="entry name" value="Metallo-depent_PP-like"/>
</dbReference>
<proteinExistence type="predicted"/>
<dbReference type="InterPro" id="IPR050126">
    <property type="entry name" value="Ap4A_hydrolase"/>
</dbReference>
<dbReference type="PANTHER" id="PTHR42850:SF4">
    <property type="entry name" value="ZINC-DEPENDENT ENDOPOLYPHOSPHATASE"/>
    <property type="match status" value="1"/>
</dbReference>
<accession>A0A9X6VCP9</accession>
<dbReference type="Pfam" id="PF00149">
    <property type="entry name" value="Metallophos"/>
    <property type="match status" value="1"/>
</dbReference>
<sequence>MKKSIFVVGDLHGCKENLDEVLKSWNRETEQLILLGDLIDRGPDSLGCILTAMKLQEEYGAIILKGNHEAMFLQWLDMPHSYAESYFRNGGRETLSTFLPGYEFKYLTEVADYIKREFSREVEFLRNLPLYHETDSHIFVHAGVNLILQDWRESGEDDFLWIREPFHKRKNKTGKIIIFGHTPTPYLHHDDNNCDVWVSPCKTKIGIDGGAVFGGYLHALKISESETLRFSA</sequence>
<dbReference type="RefSeq" id="WP_098368942.1">
    <property type="nucleotide sequence ID" value="NZ_JARSYC010000030.1"/>
</dbReference>
<evidence type="ECO:0000313" key="3">
    <source>
        <dbReference type="Proteomes" id="UP000220397"/>
    </source>
</evidence>
<reference evidence="2 3" key="1">
    <citation type="submission" date="2017-09" db="EMBL/GenBank/DDBJ databases">
        <title>Large-scale bioinformatics analysis of Bacillus genomes uncovers conserved roles of natural products in bacterial physiology.</title>
        <authorList>
            <consortium name="Agbiome Team Llc"/>
            <person name="Bleich R.M."/>
            <person name="Kirk G.J."/>
            <person name="Santa Maria K.C."/>
            <person name="Allen S.E."/>
            <person name="Farag S."/>
            <person name="Shank E.A."/>
            <person name="Bowers A."/>
        </authorList>
    </citation>
    <scope>NUCLEOTIDE SEQUENCE [LARGE SCALE GENOMIC DNA]</scope>
    <source>
        <strain evidence="2 3">AFS015413</strain>
    </source>
</reference>
<dbReference type="GO" id="GO:0110154">
    <property type="term" value="P:RNA decapping"/>
    <property type="evidence" value="ECO:0007669"/>
    <property type="project" value="TreeGrafter"/>
</dbReference>
<dbReference type="AlphaFoldDB" id="A0A9X6VCP9"/>
<protein>
    <submittedName>
        <fullName evidence="2">Metallophosphoesterase</fullName>
    </submittedName>
</protein>
<dbReference type="Proteomes" id="UP000220397">
    <property type="component" value="Unassembled WGS sequence"/>
</dbReference>
<dbReference type="PANTHER" id="PTHR42850">
    <property type="entry name" value="METALLOPHOSPHOESTERASE"/>
    <property type="match status" value="1"/>
</dbReference>
<dbReference type="InterPro" id="IPR004843">
    <property type="entry name" value="Calcineurin-like_PHP"/>
</dbReference>
<name>A0A9X6VCP9_BACTU</name>
<dbReference type="GO" id="GO:0005737">
    <property type="term" value="C:cytoplasm"/>
    <property type="evidence" value="ECO:0007669"/>
    <property type="project" value="TreeGrafter"/>
</dbReference>
<dbReference type="CDD" id="cd00144">
    <property type="entry name" value="MPP_PPP_family"/>
    <property type="match status" value="1"/>
</dbReference>
<evidence type="ECO:0000313" key="2">
    <source>
        <dbReference type="EMBL" id="PFB08129.1"/>
    </source>
</evidence>
<organism evidence="2 3">
    <name type="scientific">Bacillus thuringiensis</name>
    <dbReference type="NCBI Taxonomy" id="1428"/>
    <lineage>
        <taxon>Bacteria</taxon>
        <taxon>Bacillati</taxon>
        <taxon>Bacillota</taxon>
        <taxon>Bacilli</taxon>
        <taxon>Bacillales</taxon>
        <taxon>Bacillaceae</taxon>
        <taxon>Bacillus</taxon>
        <taxon>Bacillus cereus group</taxon>
    </lineage>
</organism>
<comment type="caution">
    <text evidence="2">The sequence shown here is derived from an EMBL/GenBank/DDBJ whole genome shotgun (WGS) entry which is preliminary data.</text>
</comment>
<feature type="domain" description="Calcineurin-like phosphoesterase" evidence="1">
    <location>
        <begin position="5"/>
        <end position="195"/>
    </location>
</feature>
<dbReference type="GO" id="GO:0008803">
    <property type="term" value="F:bis(5'-nucleosyl)-tetraphosphatase (symmetrical) activity"/>
    <property type="evidence" value="ECO:0007669"/>
    <property type="project" value="TreeGrafter"/>
</dbReference>